<dbReference type="EMBL" id="LDJM01000030">
    <property type="protein sequence ID" value="KRG75437.1"/>
    <property type="molecule type" value="Genomic_DNA"/>
</dbReference>
<organism evidence="6 7">
    <name type="scientific">Stenotrophomonas ginsengisoli</name>
    <dbReference type="NCBI Taxonomy" id="336566"/>
    <lineage>
        <taxon>Bacteria</taxon>
        <taxon>Pseudomonadati</taxon>
        <taxon>Pseudomonadota</taxon>
        <taxon>Gammaproteobacteria</taxon>
        <taxon>Lysobacterales</taxon>
        <taxon>Lysobacteraceae</taxon>
        <taxon>Stenotrophomonas</taxon>
    </lineage>
</organism>
<gene>
    <name evidence="6" type="ORF">ABB30_11780</name>
</gene>
<evidence type="ECO:0000256" key="1">
    <source>
        <dbReference type="SAM" id="Coils"/>
    </source>
</evidence>
<comment type="caution">
    <text evidence="6">The sequence shown here is derived from an EMBL/GenBank/DDBJ whole genome shotgun (WGS) entry which is preliminary data.</text>
</comment>
<feature type="compositionally biased region" description="Pro residues" evidence="2">
    <location>
        <begin position="1772"/>
        <end position="1781"/>
    </location>
</feature>
<name>A0A0R0CZW1_9GAMM</name>
<feature type="coiled-coil region" evidence="1">
    <location>
        <begin position="666"/>
        <end position="693"/>
    </location>
</feature>
<feature type="domain" description="ATPase dynein-related AAA" evidence="3">
    <location>
        <begin position="1290"/>
        <end position="1417"/>
    </location>
</feature>
<dbReference type="Pfam" id="PF12458">
    <property type="entry name" value="DUF3686"/>
    <property type="match status" value="1"/>
</dbReference>
<dbReference type="Pfam" id="PF25472">
    <property type="entry name" value="DUF7902"/>
    <property type="match status" value="1"/>
</dbReference>
<dbReference type="Gene3D" id="3.40.50.300">
    <property type="entry name" value="P-loop containing nucleotide triphosphate hydrolases"/>
    <property type="match status" value="1"/>
</dbReference>
<keyword evidence="7" id="KW-1185">Reference proteome</keyword>
<keyword evidence="1" id="KW-0175">Coiled coil</keyword>
<accession>A0A0R0CZW1</accession>
<dbReference type="InterPro" id="IPR020958">
    <property type="entry name" value="DUF3686"/>
</dbReference>
<evidence type="ECO:0000259" key="4">
    <source>
        <dbReference type="Pfam" id="PF12458"/>
    </source>
</evidence>
<dbReference type="SUPFAM" id="SSF52540">
    <property type="entry name" value="P-loop containing nucleoside triphosphate hydrolases"/>
    <property type="match status" value="1"/>
</dbReference>
<dbReference type="InterPro" id="IPR027417">
    <property type="entry name" value="P-loop_NTPase"/>
</dbReference>
<evidence type="ECO:0000259" key="5">
    <source>
        <dbReference type="Pfam" id="PF25472"/>
    </source>
</evidence>
<dbReference type="InterPro" id="IPR011704">
    <property type="entry name" value="ATPase_dyneun-rel_AAA"/>
</dbReference>
<dbReference type="Pfam" id="PF07728">
    <property type="entry name" value="AAA_5"/>
    <property type="match status" value="1"/>
</dbReference>
<proteinExistence type="predicted"/>
<dbReference type="Proteomes" id="UP000050956">
    <property type="component" value="Unassembled WGS sequence"/>
</dbReference>
<protein>
    <submittedName>
        <fullName evidence="6">DNA repair protein</fullName>
    </submittedName>
</protein>
<evidence type="ECO:0000313" key="7">
    <source>
        <dbReference type="Proteomes" id="UP000050956"/>
    </source>
</evidence>
<dbReference type="STRING" id="336566.ABB30_11780"/>
<feature type="coiled-coil region" evidence="1">
    <location>
        <begin position="512"/>
        <end position="539"/>
    </location>
</feature>
<reference evidence="6 7" key="1">
    <citation type="submission" date="2015-05" db="EMBL/GenBank/DDBJ databases">
        <title>Genome sequencing and analysis of members of genus Stenotrophomonas.</title>
        <authorList>
            <person name="Patil P.P."/>
            <person name="Midha S."/>
            <person name="Patil P.B."/>
        </authorList>
    </citation>
    <scope>NUCLEOTIDE SEQUENCE [LARGE SCALE GENOMIC DNA]</scope>
    <source>
        <strain evidence="6 7">DSM 24757</strain>
    </source>
</reference>
<feature type="domain" description="DUF3686" evidence="4">
    <location>
        <begin position="38"/>
        <end position="484"/>
    </location>
</feature>
<dbReference type="RefSeq" id="WP_057638508.1">
    <property type="nucleotide sequence ID" value="NZ_LDJM01000030.1"/>
</dbReference>
<sequence>MSDNPDQASSVAVDQAVAQGGAYEVLRRRLSEQGEQLLAAAAQLNQQRLGEFGDSRMEVLGRFRIRSEHNAVGRDVVQIGTDCLLFGYNVYIGLKSQTTVADVFSLYRLTHGDAGYDVTPIDPATTFLAQPEFVRDFTELYTYYKDARLLQLIVTEGRLLAAFQIGERNTDVRVFRWSIASDGVLSYLDARGERDIVLPPPFDFEWTRAGREMAVNGRHPHLNILDTLFVETLGGDLTIKVENNTDSGQGIYSEPVEDATQSLDDAQIEFAQLGTLILLRVLPYRETQWRGLIFNRLTGQVLRNDAIVQACVQLPEDHGIIFPGGSYLQSGEHRHFDAGVEGMQFKRSIRSPNGEDVLYIFYDRQAGRSALLVYNTIARSLQNPVIGHGYAFLADGRLVLFNAEGDAPTRIHPMQVWQTPFYSDEYAASRPPSTSFLGAIGNAELVRGISNLIAVARQIASPDVSLPRYQRLVEQARRLFDSHHWLDDANCGGIASLLHAVTATGESVLDEFEKVQSIAAQSQQAMDDARREHRALLARLQPDNWQQVDAFVQALTAIRQQRGQLLTIRELRYIDTAAIDAMTDALAQAEQQVGAATGRFLASERALQPYNERLSALDQAAQEAVSARAIAGQLELMQAMAAELDMLSELMAGLPIEDAGVQTAVVEAISAIYARLNQARARAEQRRRSAGSQESMAQFGAQFALFGQATASALALATDPERADEQLSRLLVQLEELESRFGEHEQFLGDILDKRQELMEAFDSHKQALLEQRQRKARSVLEAANRLLEGLGRRTERFERAEDLHAFFAGDPLVVKLRQLSARLREYHDNVKADDVDARLKGVADQAVRALRDRSDLYEAGGSVIKLGPRHRFSVNSQVLDLTLVPDGQDLAVHLTGTDYLQRIEDPALEAGRAYWQVNLESESEQLYRGEFLAGSILLAARAGQEGLDMARLRQAAADPQQLDRLVREFAAPRYRQGYERGIHDHDAVILLQALLPIERGAGVLVHAAATRAIALRYWAEHGQSVVVSQWGARRAGAATLQRLFGDGSALQALQQEMANQLHEHAQVQALAWSPAQCMAAAAYLLDELAAAPPVFSISRNAQVLLQQLRQTLQDAGENERFDALLAAAGDAGSRWALAVQWLGAICRDPQAQPLRDYVAEAAALLLHGPALHHRVSQAGLSASVEGLLGEHPRIVEGRMALTLDDFMARLQHHIEHFQPGLAAYQKVRNQIIAREREQLRLEEFKARPLSSFVRNKLINDVYLGLIGDNLAKQMGTVGQDKRSDLMGLLMLISPPGYGKTTLMEYVASRLGLVFMKINGPSLGHEVKSLDPAQAPDATSRQELEKINLALEMGNNTMLYVDDIQHTHPEFLQKFISLCDGTRRIEGVWRGRTRTYDMRGKKFCVVMAGNPYTESGEVFKIPDMLANRADIYNLGDVLGGMEEAFKLSYIENSLTSNPVLAPLATRQMADLYLLVDQAQGKQVSSNDLSHAYSQAEINEIVATLQRMLQVREVVYRVNLQYIASAAQADQYRVEPPFRLQGSYRNMNKLAEKVSPVINAQELAQLLDDHYQGESQLLTTGAEENLLKLGELRGSLGAEQLARWEQIKRDFLRNKAIGGDDADVGGRVVAQLADIAQGLQQQHAPVVVAGPAEPAPWPAIVEALQALVVPAATATPVTSASPAAANAGPALDMQALEPLLQALRSNQLQQQQTAQALAALAQSLAQRTTSAPVEGGGKPRRSRQGAVTRDMDRELVQHFYGLQAIDAETGQRPPAPPEPGPQ</sequence>
<feature type="domain" description="DUF7902" evidence="5">
    <location>
        <begin position="606"/>
        <end position="689"/>
    </location>
</feature>
<feature type="region of interest" description="Disordered" evidence="2">
    <location>
        <begin position="1727"/>
        <end position="1781"/>
    </location>
</feature>
<evidence type="ECO:0000313" key="6">
    <source>
        <dbReference type="EMBL" id="KRG75437.1"/>
    </source>
</evidence>
<dbReference type="InterPro" id="IPR057224">
    <property type="entry name" value="DUF7902"/>
</dbReference>
<evidence type="ECO:0000256" key="2">
    <source>
        <dbReference type="SAM" id="MobiDB-lite"/>
    </source>
</evidence>
<dbReference type="PATRIC" id="fig|336566.3.peg.1859"/>
<dbReference type="GO" id="GO:0016887">
    <property type="term" value="F:ATP hydrolysis activity"/>
    <property type="evidence" value="ECO:0007669"/>
    <property type="project" value="InterPro"/>
</dbReference>
<dbReference type="GO" id="GO:0005524">
    <property type="term" value="F:ATP binding"/>
    <property type="evidence" value="ECO:0007669"/>
    <property type="project" value="InterPro"/>
</dbReference>
<dbReference type="OrthoDB" id="9814769at2"/>
<evidence type="ECO:0000259" key="3">
    <source>
        <dbReference type="Pfam" id="PF07728"/>
    </source>
</evidence>